<dbReference type="Proteomes" id="UP000026961">
    <property type="component" value="Chromosome 4"/>
</dbReference>
<evidence type="ECO:0000256" key="1">
    <source>
        <dbReference type="SAM" id="Phobius"/>
    </source>
</evidence>
<dbReference type="STRING" id="40148.A0A0D9ZGD4"/>
<protein>
    <recommendedName>
        <fullName evidence="5">Legume lectin domain-containing protein</fullName>
    </recommendedName>
</protein>
<feature type="chain" id="PRO_5002352211" description="Legume lectin domain-containing protein" evidence="2">
    <location>
        <begin position="20"/>
        <end position="307"/>
    </location>
</feature>
<keyword evidence="1" id="KW-0812">Transmembrane</keyword>
<name>A0A0D9ZGD4_9ORYZ</name>
<keyword evidence="1" id="KW-1133">Transmembrane helix</keyword>
<evidence type="ECO:0008006" key="5">
    <source>
        <dbReference type="Google" id="ProtNLM"/>
    </source>
</evidence>
<keyword evidence="4" id="KW-1185">Reference proteome</keyword>
<evidence type="ECO:0000256" key="2">
    <source>
        <dbReference type="SAM" id="SignalP"/>
    </source>
</evidence>
<dbReference type="HOGENOM" id="CLU_951108_0_0_1"/>
<organism evidence="3">
    <name type="scientific">Oryza glumipatula</name>
    <dbReference type="NCBI Taxonomy" id="40148"/>
    <lineage>
        <taxon>Eukaryota</taxon>
        <taxon>Viridiplantae</taxon>
        <taxon>Streptophyta</taxon>
        <taxon>Embryophyta</taxon>
        <taxon>Tracheophyta</taxon>
        <taxon>Spermatophyta</taxon>
        <taxon>Magnoliopsida</taxon>
        <taxon>Liliopsida</taxon>
        <taxon>Poales</taxon>
        <taxon>Poaceae</taxon>
        <taxon>BOP clade</taxon>
        <taxon>Oryzoideae</taxon>
        <taxon>Oryzeae</taxon>
        <taxon>Oryzinae</taxon>
        <taxon>Oryza</taxon>
    </lineage>
</organism>
<dbReference type="SUPFAM" id="SSF49899">
    <property type="entry name" value="Concanavalin A-like lectins/glucanases"/>
    <property type="match status" value="1"/>
</dbReference>
<keyword evidence="2" id="KW-0732">Signal</keyword>
<sequence length="307" mass="32649">MELLLLVLLLAVSGSPAMADVVSYSFAAVGGGRAASNGLVVATNSSILSPATFLFDAQLFPEKYQMRVGSAAVDALRSDGFLLLADTLQLWRAAAAGMPPALEASFNTTFTFLSSAIAFILLLDSFPPLASHRGVSAPTDGGAMTTTNPNATGSLATVEVGTVNSYGRAVEHHLWVYVAAAGEARPAKSVIDLPLNLPGRRITQRAFVGFFAGTVRDAVLGIRDWNLTVDRIPGDGRLQREDVDEQVKKGTPPSPWLVALLAVLGAVAAVVTVASVVVCYMVSRRRALETERIRQYTKYYFPATECE</sequence>
<accession>A0A0D9ZGD4</accession>
<dbReference type="InterPro" id="IPR013320">
    <property type="entry name" value="ConA-like_dom_sf"/>
</dbReference>
<dbReference type="eggNOG" id="ENOG502R1VU">
    <property type="taxonomic scope" value="Eukaryota"/>
</dbReference>
<reference evidence="3" key="2">
    <citation type="submission" date="2018-05" db="EMBL/GenBank/DDBJ databases">
        <title>OgluRS3 (Oryza glumaepatula Reference Sequence Version 3).</title>
        <authorList>
            <person name="Zhang J."/>
            <person name="Kudrna D."/>
            <person name="Lee S."/>
            <person name="Talag J."/>
            <person name="Welchert J."/>
            <person name="Wing R.A."/>
        </authorList>
    </citation>
    <scope>NUCLEOTIDE SEQUENCE [LARGE SCALE GENOMIC DNA]</scope>
</reference>
<dbReference type="EnsemblPlants" id="OGLUM04G00420.1">
    <property type="protein sequence ID" value="OGLUM04G00420.1"/>
    <property type="gene ID" value="OGLUM04G00420"/>
</dbReference>
<feature type="transmembrane region" description="Helical" evidence="1">
    <location>
        <begin position="256"/>
        <end position="282"/>
    </location>
</feature>
<proteinExistence type="predicted"/>
<evidence type="ECO:0000313" key="3">
    <source>
        <dbReference type="EnsemblPlants" id="OGLUM04G00420.1"/>
    </source>
</evidence>
<feature type="signal peptide" evidence="2">
    <location>
        <begin position="1"/>
        <end position="19"/>
    </location>
</feature>
<evidence type="ECO:0000313" key="4">
    <source>
        <dbReference type="Proteomes" id="UP000026961"/>
    </source>
</evidence>
<keyword evidence="1" id="KW-0472">Membrane</keyword>
<reference evidence="3" key="1">
    <citation type="submission" date="2015-04" db="UniProtKB">
        <authorList>
            <consortium name="EnsemblPlants"/>
        </authorList>
    </citation>
    <scope>IDENTIFICATION</scope>
</reference>
<dbReference type="Gramene" id="OGLUM04G00420.1">
    <property type="protein sequence ID" value="OGLUM04G00420.1"/>
    <property type="gene ID" value="OGLUM04G00420"/>
</dbReference>
<dbReference type="AlphaFoldDB" id="A0A0D9ZGD4"/>